<protein>
    <submittedName>
        <fullName evidence="3">Uncharacterized protein</fullName>
    </submittedName>
</protein>
<evidence type="ECO:0000313" key="3">
    <source>
        <dbReference type="EMBL" id="KJX92918.1"/>
    </source>
</evidence>
<gene>
    <name evidence="3" type="ORF">TI39_contig4540g00001</name>
</gene>
<accession>A0A0F4G6F5</accession>
<feature type="signal peptide" evidence="2">
    <location>
        <begin position="1"/>
        <end position="18"/>
    </location>
</feature>
<organism evidence="3 4">
    <name type="scientific">Zymoseptoria brevis</name>
    <dbReference type="NCBI Taxonomy" id="1047168"/>
    <lineage>
        <taxon>Eukaryota</taxon>
        <taxon>Fungi</taxon>
        <taxon>Dikarya</taxon>
        <taxon>Ascomycota</taxon>
        <taxon>Pezizomycotina</taxon>
        <taxon>Dothideomycetes</taxon>
        <taxon>Dothideomycetidae</taxon>
        <taxon>Mycosphaerellales</taxon>
        <taxon>Mycosphaerellaceae</taxon>
        <taxon>Zymoseptoria</taxon>
    </lineage>
</organism>
<reference evidence="3 4" key="1">
    <citation type="submission" date="2015-03" db="EMBL/GenBank/DDBJ databases">
        <title>RNA-seq based gene annotation and comparative genomics of four Zymoseptoria species reveal species-specific pathogenicity related genes and transposable element activity.</title>
        <authorList>
            <person name="Grandaubert J."/>
            <person name="Bhattacharyya A."/>
            <person name="Stukenbrock E.H."/>
        </authorList>
    </citation>
    <scope>NUCLEOTIDE SEQUENCE [LARGE SCALE GENOMIC DNA]</scope>
    <source>
        <strain evidence="3 4">Zb18110</strain>
    </source>
</reference>
<feature type="compositionally biased region" description="Basic and acidic residues" evidence="1">
    <location>
        <begin position="45"/>
        <end position="54"/>
    </location>
</feature>
<feature type="compositionally biased region" description="Basic and acidic residues" evidence="1">
    <location>
        <begin position="69"/>
        <end position="78"/>
    </location>
</feature>
<keyword evidence="2" id="KW-0732">Signal</keyword>
<evidence type="ECO:0000256" key="1">
    <source>
        <dbReference type="SAM" id="MobiDB-lite"/>
    </source>
</evidence>
<dbReference type="OrthoDB" id="10529808at2759"/>
<dbReference type="AlphaFoldDB" id="A0A0F4G6F5"/>
<dbReference type="EMBL" id="LAFY01004499">
    <property type="protein sequence ID" value="KJX92918.1"/>
    <property type="molecule type" value="Genomic_DNA"/>
</dbReference>
<evidence type="ECO:0000313" key="4">
    <source>
        <dbReference type="Proteomes" id="UP000033647"/>
    </source>
</evidence>
<feature type="compositionally biased region" description="Polar residues" evidence="1">
    <location>
        <begin position="88"/>
        <end position="101"/>
    </location>
</feature>
<dbReference type="STRING" id="1047168.A0A0F4G6F5"/>
<feature type="chain" id="PRO_5002468198" evidence="2">
    <location>
        <begin position="19"/>
        <end position="101"/>
    </location>
</feature>
<sequence>MRFIAATTIALLSSTAIGMPVAKHSGEVLNNPNPVYPRPGIERSNLQERKKRGEIWQNPNPVYPGPGVERAKLEEHGKSPTADETIAKRQNQKSSVATNDA</sequence>
<dbReference type="Proteomes" id="UP000033647">
    <property type="component" value="Unassembled WGS sequence"/>
</dbReference>
<evidence type="ECO:0000256" key="2">
    <source>
        <dbReference type="SAM" id="SignalP"/>
    </source>
</evidence>
<name>A0A0F4G6F5_9PEZI</name>
<keyword evidence="4" id="KW-1185">Reference proteome</keyword>
<proteinExistence type="predicted"/>
<feature type="region of interest" description="Disordered" evidence="1">
    <location>
        <begin position="28"/>
        <end position="101"/>
    </location>
</feature>
<comment type="caution">
    <text evidence="3">The sequence shown here is derived from an EMBL/GenBank/DDBJ whole genome shotgun (WGS) entry which is preliminary data.</text>
</comment>